<dbReference type="PANTHER" id="PTHR43072">
    <property type="entry name" value="N-ACETYLTRANSFERASE"/>
    <property type="match status" value="1"/>
</dbReference>
<keyword evidence="7 9" id="KW-0012">Acyltransferase</keyword>
<evidence type="ECO:0000256" key="3">
    <source>
        <dbReference type="ARBA" id="ARBA00010712"/>
    </source>
</evidence>
<reference evidence="12" key="1">
    <citation type="journal article" date="2019" name="Int. J. Syst. Evol. Microbiol.">
        <title>The Global Catalogue of Microorganisms (GCM) 10K type strain sequencing project: providing services to taxonomists for standard genome sequencing and annotation.</title>
        <authorList>
            <consortium name="The Broad Institute Genomics Platform"/>
            <consortium name="The Broad Institute Genome Sequencing Center for Infectious Disease"/>
            <person name="Wu L."/>
            <person name="Ma J."/>
        </authorList>
    </citation>
    <scope>NUCLEOTIDE SEQUENCE [LARGE SCALE GENOMIC DNA]</scope>
    <source>
        <strain evidence="12">CCUG 36956</strain>
    </source>
</reference>
<dbReference type="EMBL" id="JBHSQN010000002">
    <property type="protein sequence ID" value="MFC6010213.1"/>
    <property type="molecule type" value="Genomic_DNA"/>
</dbReference>
<dbReference type="NCBIfam" id="TIGR02406">
    <property type="entry name" value="ectoine_EctA"/>
    <property type="match status" value="1"/>
</dbReference>
<evidence type="ECO:0000256" key="1">
    <source>
        <dbReference type="ARBA" id="ARBA00003741"/>
    </source>
</evidence>
<comment type="pathway">
    <text evidence="2 9">Amine and polyamine biosynthesis; ectoine biosynthesis; L-ectoine from L-aspartate 4-semialdehyde: step 2/3.</text>
</comment>
<dbReference type="InterPro" id="IPR000182">
    <property type="entry name" value="GNAT_dom"/>
</dbReference>
<name>A0ABW1JNG5_9NOCA</name>
<evidence type="ECO:0000259" key="10">
    <source>
        <dbReference type="PROSITE" id="PS51186"/>
    </source>
</evidence>
<evidence type="ECO:0000256" key="4">
    <source>
        <dbReference type="ARBA" id="ARBA00012355"/>
    </source>
</evidence>
<organism evidence="11 12">
    <name type="scientific">Nocardia lasii</name>
    <dbReference type="NCBI Taxonomy" id="1616107"/>
    <lineage>
        <taxon>Bacteria</taxon>
        <taxon>Bacillati</taxon>
        <taxon>Actinomycetota</taxon>
        <taxon>Actinomycetes</taxon>
        <taxon>Mycobacteriales</taxon>
        <taxon>Nocardiaceae</taxon>
        <taxon>Nocardia</taxon>
    </lineage>
</organism>
<evidence type="ECO:0000313" key="12">
    <source>
        <dbReference type="Proteomes" id="UP001596223"/>
    </source>
</evidence>
<feature type="domain" description="N-acetyltransferase" evidence="10">
    <location>
        <begin position="20"/>
        <end position="167"/>
    </location>
</feature>
<comment type="similarity">
    <text evidence="3 9">Belongs to the acetyltransferase family. EctA subfamily.</text>
</comment>
<comment type="caution">
    <text evidence="11">The sequence shown here is derived from an EMBL/GenBank/DDBJ whole genome shotgun (WGS) entry which is preliminary data.</text>
</comment>
<evidence type="ECO:0000256" key="9">
    <source>
        <dbReference type="RuleBase" id="RU365045"/>
    </source>
</evidence>
<dbReference type="InterPro" id="IPR012772">
    <property type="entry name" value="Ectoine_EctA"/>
</dbReference>
<dbReference type="Pfam" id="PF00583">
    <property type="entry name" value="Acetyltransf_1"/>
    <property type="match status" value="1"/>
</dbReference>
<dbReference type="RefSeq" id="WP_378599813.1">
    <property type="nucleotide sequence ID" value="NZ_JBHSQN010000002.1"/>
</dbReference>
<dbReference type="GO" id="GO:0033816">
    <property type="term" value="F:diaminobutyrate acetyltransferase activity"/>
    <property type="evidence" value="ECO:0007669"/>
    <property type="project" value="UniProtKB-EC"/>
</dbReference>
<evidence type="ECO:0000313" key="11">
    <source>
        <dbReference type="EMBL" id="MFC6010213.1"/>
    </source>
</evidence>
<dbReference type="EC" id="2.3.1.178" evidence="4 9"/>
<dbReference type="PANTHER" id="PTHR43072:SF60">
    <property type="entry name" value="L-2,4-DIAMINOBUTYRIC ACID ACETYLTRANSFERASE"/>
    <property type="match status" value="1"/>
</dbReference>
<comment type="function">
    <text evidence="1 9">Catalyzes the acetylation of L-2,4-diaminobutyrate (DABA) to gamma-N-acetyl-alpha,gamma-diaminobutyric acid (ADABA) with acetyl coenzyme A.</text>
</comment>
<proteinExistence type="inferred from homology"/>
<evidence type="ECO:0000256" key="2">
    <source>
        <dbReference type="ARBA" id="ARBA00004978"/>
    </source>
</evidence>
<dbReference type="PROSITE" id="PS51186">
    <property type="entry name" value="GNAT"/>
    <property type="match status" value="1"/>
</dbReference>
<sequence length="182" mass="19927">MTTSTTSLETAAVAVVGSEPRLRHPRLGDGAQLWRIARDSRVLDVNSSYAYLLWCRDFAATSLVADSDGQPVGFVIGYVRPQAPDTLFVWQIAVDEQFRGRGLAAKILHALLDSVAQAGITTLETTISPDNTASRALFAAVARQRGADLRTEDLFAAPDFPDSHEAEQLYVISPAQRQEERR</sequence>
<evidence type="ECO:0000256" key="8">
    <source>
        <dbReference type="ARBA" id="ARBA00048924"/>
    </source>
</evidence>
<evidence type="ECO:0000256" key="6">
    <source>
        <dbReference type="ARBA" id="ARBA00022679"/>
    </source>
</evidence>
<dbReference type="Gene3D" id="3.40.630.30">
    <property type="match status" value="1"/>
</dbReference>
<dbReference type="InterPro" id="IPR016181">
    <property type="entry name" value="Acyl_CoA_acyltransferase"/>
</dbReference>
<protein>
    <recommendedName>
        <fullName evidence="5 9">L-2,4-diaminobutyric acid acetyltransferase</fullName>
        <shortName evidence="9">DABA acetyltransferase</shortName>
        <ecNumber evidence="4 9">2.3.1.178</ecNumber>
    </recommendedName>
</protein>
<evidence type="ECO:0000256" key="7">
    <source>
        <dbReference type="ARBA" id="ARBA00023315"/>
    </source>
</evidence>
<comment type="catalytic activity">
    <reaction evidence="8 9">
        <text>L-2,4-diaminobutanoate + acetyl-CoA = (2S)-4-acetamido-2-aminobutanoate + CoA + H(+)</text>
        <dbReference type="Rhea" id="RHEA:16901"/>
        <dbReference type="ChEBI" id="CHEBI:15378"/>
        <dbReference type="ChEBI" id="CHEBI:57287"/>
        <dbReference type="ChEBI" id="CHEBI:57288"/>
        <dbReference type="ChEBI" id="CHEBI:58761"/>
        <dbReference type="ChEBI" id="CHEBI:58929"/>
        <dbReference type="EC" id="2.3.1.178"/>
    </reaction>
</comment>
<gene>
    <name evidence="9 11" type="primary">ectA</name>
    <name evidence="11" type="ORF">ACFP3H_04055</name>
</gene>
<evidence type="ECO:0000256" key="5">
    <source>
        <dbReference type="ARBA" id="ARBA00017935"/>
    </source>
</evidence>
<keyword evidence="12" id="KW-1185">Reference proteome</keyword>
<dbReference type="SUPFAM" id="SSF55729">
    <property type="entry name" value="Acyl-CoA N-acyltransferases (Nat)"/>
    <property type="match status" value="1"/>
</dbReference>
<dbReference type="Proteomes" id="UP001596223">
    <property type="component" value="Unassembled WGS sequence"/>
</dbReference>
<keyword evidence="6 9" id="KW-0808">Transferase</keyword>
<dbReference type="CDD" id="cd04301">
    <property type="entry name" value="NAT_SF"/>
    <property type="match status" value="1"/>
</dbReference>
<accession>A0ABW1JNG5</accession>